<feature type="transmembrane region" description="Helical" evidence="1">
    <location>
        <begin position="235"/>
        <end position="256"/>
    </location>
</feature>
<feature type="transmembrane region" description="Helical" evidence="1">
    <location>
        <begin position="67"/>
        <end position="98"/>
    </location>
</feature>
<keyword evidence="1" id="KW-1133">Transmembrane helix</keyword>
<organism evidence="2">
    <name type="scientific">marine metagenome</name>
    <dbReference type="NCBI Taxonomy" id="408172"/>
    <lineage>
        <taxon>unclassified sequences</taxon>
        <taxon>metagenomes</taxon>
        <taxon>ecological metagenomes</taxon>
    </lineage>
</organism>
<accession>A0A382F9X5</accession>
<evidence type="ECO:0000313" key="2">
    <source>
        <dbReference type="EMBL" id="SVB59876.1"/>
    </source>
</evidence>
<keyword evidence="1" id="KW-0812">Transmembrane</keyword>
<feature type="transmembrane region" description="Helical" evidence="1">
    <location>
        <begin position="119"/>
        <end position="143"/>
    </location>
</feature>
<dbReference type="PANTHER" id="PTHR31272:SF4">
    <property type="entry name" value="CYTOCHROME C-TYPE BIOGENESIS PROTEIN HI_1454-RELATED"/>
    <property type="match status" value="1"/>
</dbReference>
<feature type="transmembrane region" description="Helical" evidence="1">
    <location>
        <begin position="268"/>
        <end position="291"/>
    </location>
</feature>
<proteinExistence type="predicted"/>
<reference evidence="2" key="1">
    <citation type="submission" date="2018-05" db="EMBL/GenBank/DDBJ databases">
        <authorList>
            <person name="Lanie J.A."/>
            <person name="Ng W.-L."/>
            <person name="Kazmierczak K.M."/>
            <person name="Andrzejewski T.M."/>
            <person name="Davidsen T.M."/>
            <person name="Wayne K.J."/>
            <person name="Tettelin H."/>
            <person name="Glass J.I."/>
            <person name="Rusch D."/>
            <person name="Podicherti R."/>
            <person name="Tsui H.-C.T."/>
            <person name="Winkler M.E."/>
        </authorList>
    </citation>
    <scope>NUCLEOTIDE SEQUENCE</scope>
</reference>
<evidence type="ECO:0000256" key="1">
    <source>
        <dbReference type="SAM" id="Phobius"/>
    </source>
</evidence>
<dbReference type="InterPro" id="IPR051790">
    <property type="entry name" value="Cytochrome_c-biogenesis_DsbD"/>
</dbReference>
<keyword evidence="1" id="KW-0472">Membrane</keyword>
<dbReference type="PANTHER" id="PTHR31272">
    <property type="entry name" value="CYTOCHROME C-TYPE BIOGENESIS PROTEIN HI_1454-RELATED"/>
    <property type="match status" value="1"/>
</dbReference>
<feature type="transmembrane region" description="Helical" evidence="1">
    <location>
        <begin position="20"/>
        <end position="41"/>
    </location>
</feature>
<feature type="transmembrane region" description="Helical" evidence="1">
    <location>
        <begin position="197"/>
        <end position="223"/>
    </location>
</feature>
<protein>
    <submittedName>
        <fullName evidence="2">Uncharacterized protein</fullName>
    </submittedName>
</protein>
<gene>
    <name evidence="2" type="ORF">METZ01_LOCUS212730</name>
</gene>
<sequence length="298" mass="31198">MNPPTYNEPDNKLRVRTQLIPFMIGGLAISGAVVGALLTGAGSDATGGVNEFIESLSGSSGSRLGRIGFLGFTFSAGMVSTVNPCGFAMLPAYLGMYLGASDYREAPTNLVIRFKQASIVGTLISLGVMLLFGTVGVILAAGLTTVRSLIPWLGLVIGALLSFAGAWVLVGGKLNIGAISRAASHIGDPREVSLKSYFLFGLSYGAASLSCTLPVFVAVVGFGTTTNFITATGYFMLYGLGMGSVILTLTLIIAIFKSAMVGVPRKMFPFIQPISATLMILAGSYIVYYWLTLGRDLL</sequence>
<dbReference type="EMBL" id="UINC01048838">
    <property type="protein sequence ID" value="SVB59876.1"/>
    <property type="molecule type" value="Genomic_DNA"/>
</dbReference>
<feature type="transmembrane region" description="Helical" evidence="1">
    <location>
        <begin position="149"/>
        <end position="176"/>
    </location>
</feature>
<dbReference type="AlphaFoldDB" id="A0A382F9X5"/>
<name>A0A382F9X5_9ZZZZ</name>